<evidence type="ECO:0000313" key="2">
    <source>
        <dbReference type="EMBL" id="GED97317.1"/>
    </source>
</evidence>
<protein>
    <recommendedName>
        <fullName evidence="4">Serine/threonine protein kinase</fullName>
    </recommendedName>
</protein>
<dbReference type="EMBL" id="BJOU01000001">
    <property type="protein sequence ID" value="GED97317.1"/>
    <property type="molecule type" value="Genomic_DNA"/>
</dbReference>
<evidence type="ECO:0008006" key="4">
    <source>
        <dbReference type="Google" id="ProtNLM"/>
    </source>
</evidence>
<name>A0A7I9UVS8_9ACTN</name>
<proteinExistence type="predicted"/>
<reference evidence="3" key="1">
    <citation type="submission" date="2019-06" db="EMBL/GenBank/DDBJ databases">
        <title>Gordonia isolated from sludge of a wastewater treatment plant.</title>
        <authorList>
            <person name="Tamura T."/>
            <person name="Aoyama K."/>
            <person name="Kang Y."/>
            <person name="Saito S."/>
            <person name="Akiyama N."/>
            <person name="Yazawa K."/>
            <person name="Gonoi T."/>
            <person name="Mikami Y."/>
        </authorList>
    </citation>
    <scope>NUCLEOTIDE SEQUENCE [LARGE SCALE GENOMIC DNA]</scope>
    <source>
        <strain evidence="3">NBRC 107697</strain>
    </source>
</reference>
<gene>
    <name evidence="2" type="ORF">nbrc107697_13560</name>
</gene>
<sequence length="184" mass="18582">MSVILVAGLAGALLVVGGALGAVLYGKSRDGGSPAAVTAAPYSGDGATTAPTTTATTTTTTTTTETAAPPRYAPPTPSAAPFTGTDWQGFTGNGARCNVDDPAVFIGQTNRSSVVVCRAGETGGLYYAGYADGHRSPDVSWPQMRGSTYVFRAGSTVYEVGPDALVITTPSATVTEPWTAVWPG</sequence>
<dbReference type="Proteomes" id="UP000444980">
    <property type="component" value="Unassembled WGS sequence"/>
</dbReference>
<keyword evidence="3" id="KW-1185">Reference proteome</keyword>
<evidence type="ECO:0000313" key="3">
    <source>
        <dbReference type="Proteomes" id="UP000444980"/>
    </source>
</evidence>
<feature type="region of interest" description="Disordered" evidence="1">
    <location>
        <begin position="29"/>
        <end position="73"/>
    </location>
</feature>
<feature type="compositionally biased region" description="Low complexity" evidence="1">
    <location>
        <begin position="47"/>
        <end position="70"/>
    </location>
</feature>
<comment type="caution">
    <text evidence="2">The sequence shown here is derived from an EMBL/GenBank/DDBJ whole genome shotgun (WGS) entry which is preliminary data.</text>
</comment>
<evidence type="ECO:0000256" key="1">
    <source>
        <dbReference type="SAM" id="MobiDB-lite"/>
    </source>
</evidence>
<accession>A0A7I9UVS8</accession>
<dbReference type="AlphaFoldDB" id="A0A7I9UVS8"/>
<organism evidence="2 3">
    <name type="scientific">Gordonia crocea</name>
    <dbReference type="NCBI Taxonomy" id="589162"/>
    <lineage>
        <taxon>Bacteria</taxon>
        <taxon>Bacillati</taxon>
        <taxon>Actinomycetota</taxon>
        <taxon>Actinomycetes</taxon>
        <taxon>Mycobacteriales</taxon>
        <taxon>Gordoniaceae</taxon>
        <taxon>Gordonia</taxon>
    </lineage>
</organism>